<proteinExistence type="predicted"/>
<dbReference type="AlphaFoldDB" id="A0AAE0ZIS1"/>
<name>A0AAE0ZIS1_9GAST</name>
<gene>
    <name evidence="2" type="ORF">RRG08_061952</name>
</gene>
<feature type="compositionally biased region" description="Basic and acidic residues" evidence="1">
    <location>
        <begin position="77"/>
        <end position="90"/>
    </location>
</feature>
<dbReference type="EMBL" id="JAWDGP010003871">
    <property type="protein sequence ID" value="KAK3769975.1"/>
    <property type="molecule type" value="Genomic_DNA"/>
</dbReference>
<evidence type="ECO:0000313" key="3">
    <source>
        <dbReference type="Proteomes" id="UP001283361"/>
    </source>
</evidence>
<dbReference type="Proteomes" id="UP001283361">
    <property type="component" value="Unassembled WGS sequence"/>
</dbReference>
<keyword evidence="3" id="KW-1185">Reference proteome</keyword>
<accession>A0AAE0ZIS1</accession>
<sequence length="108" mass="12173">MMNQAKQLPELSQGHLTLSAVLTSSQERKIDMQDLIGWRGDGTLKFQKEKDALCSSGTVESKDEDVLWETVASMSNEVRDTRTKETRSQDKPGFTECRAAEGLHFQRP</sequence>
<comment type="caution">
    <text evidence="2">The sequence shown here is derived from an EMBL/GenBank/DDBJ whole genome shotgun (WGS) entry which is preliminary data.</text>
</comment>
<feature type="region of interest" description="Disordered" evidence="1">
    <location>
        <begin position="76"/>
        <end position="108"/>
    </location>
</feature>
<reference evidence="2" key="1">
    <citation type="journal article" date="2023" name="G3 (Bethesda)">
        <title>A reference genome for the long-term kleptoplast-retaining sea slug Elysia crispata morphotype clarki.</title>
        <authorList>
            <person name="Eastman K.E."/>
            <person name="Pendleton A.L."/>
            <person name="Shaikh M.A."/>
            <person name="Suttiyut T."/>
            <person name="Ogas R."/>
            <person name="Tomko P."/>
            <person name="Gavelis G."/>
            <person name="Widhalm J.R."/>
            <person name="Wisecaver J.H."/>
        </authorList>
    </citation>
    <scope>NUCLEOTIDE SEQUENCE</scope>
    <source>
        <strain evidence="2">ECLA1</strain>
    </source>
</reference>
<protein>
    <submittedName>
        <fullName evidence="2">Uncharacterized protein</fullName>
    </submittedName>
</protein>
<evidence type="ECO:0000256" key="1">
    <source>
        <dbReference type="SAM" id="MobiDB-lite"/>
    </source>
</evidence>
<evidence type="ECO:0000313" key="2">
    <source>
        <dbReference type="EMBL" id="KAK3769975.1"/>
    </source>
</evidence>
<organism evidence="2 3">
    <name type="scientific">Elysia crispata</name>
    <name type="common">lettuce slug</name>
    <dbReference type="NCBI Taxonomy" id="231223"/>
    <lineage>
        <taxon>Eukaryota</taxon>
        <taxon>Metazoa</taxon>
        <taxon>Spiralia</taxon>
        <taxon>Lophotrochozoa</taxon>
        <taxon>Mollusca</taxon>
        <taxon>Gastropoda</taxon>
        <taxon>Heterobranchia</taxon>
        <taxon>Euthyneura</taxon>
        <taxon>Panpulmonata</taxon>
        <taxon>Sacoglossa</taxon>
        <taxon>Placobranchoidea</taxon>
        <taxon>Plakobranchidae</taxon>
        <taxon>Elysia</taxon>
    </lineage>
</organism>